<proteinExistence type="predicted"/>
<dbReference type="Gene3D" id="3.40.630.30">
    <property type="match status" value="1"/>
</dbReference>
<protein>
    <recommendedName>
        <fullName evidence="1">N-acetyltransferase domain-containing protein</fullName>
    </recommendedName>
</protein>
<dbReference type="PANTHER" id="PTHR43792:SF13">
    <property type="entry name" value="ACETYLTRANSFERASE"/>
    <property type="match status" value="1"/>
</dbReference>
<dbReference type="PANTHER" id="PTHR43792">
    <property type="entry name" value="GNAT FAMILY, PUTATIVE (AFU_ORTHOLOGUE AFUA_3G00765)-RELATED-RELATED"/>
    <property type="match status" value="1"/>
</dbReference>
<dbReference type="RefSeq" id="WP_065397488.1">
    <property type="nucleotide sequence ID" value="NZ_JAKYXE010000002.1"/>
</dbReference>
<dbReference type="EMBL" id="MAYG01000001">
    <property type="protein sequence ID" value="OCA73483.1"/>
    <property type="molecule type" value="Genomic_DNA"/>
</dbReference>
<dbReference type="InterPro" id="IPR051531">
    <property type="entry name" value="N-acetyltransferase"/>
</dbReference>
<dbReference type="SUPFAM" id="SSF55729">
    <property type="entry name" value="Acyl-CoA N-acyltransferases (Nat)"/>
    <property type="match status" value="1"/>
</dbReference>
<reference evidence="3" key="1">
    <citation type="submission" date="2016-07" db="EMBL/GenBank/DDBJ databases">
        <authorList>
            <person name="Florea S."/>
            <person name="Webb J.S."/>
            <person name="Jaromczyk J."/>
            <person name="Schardl C.L."/>
        </authorList>
    </citation>
    <scope>NUCLEOTIDE SEQUENCE [LARGE SCALE GENOMIC DNA]</scope>
    <source>
        <strain evidence="3">CC-VM-7</strain>
    </source>
</reference>
<organism evidence="2 3">
    <name type="scientific">Chryseobacterium arthrosphaerae</name>
    <dbReference type="NCBI Taxonomy" id="651561"/>
    <lineage>
        <taxon>Bacteria</taxon>
        <taxon>Pseudomonadati</taxon>
        <taxon>Bacteroidota</taxon>
        <taxon>Flavobacteriia</taxon>
        <taxon>Flavobacteriales</taxon>
        <taxon>Weeksellaceae</taxon>
        <taxon>Chryseobacterium group</taxon>
        <taxon>Chryseobacterium</taxon>
    </lineage>
</organism>
<feature type="domain" description="N-acetyltransferase" evidence="1">
    <location>
        <begin position="54"/>
        <end position="157"/>
    </location>
</feature>
<dbReference type="Pfam" id="PF13302">
    <property type="entry name" value="Acetyltransf_3"/>
    <property type="match status" value="1"/>
</dbReference>
<dbReference type="InterPro" id="IPR000182">
    <property type="entry name" value="GNAT_dom"/>
</dbReference>
<gene>
    <name evidence="2" type="ORF">BBI00_03615</name>
</gene>
<dbReference type="GO" id="GO:0016747">
    <property type="term" value="F:acyltransferase activity, transferring groups other than amino-acyl groups"/>
    <property type="evidence" value="ECO:0007669"/>
    <property type="project" value="InterPro"/>
</dbReference>
<evidence type="ECO:0000259" key="1">
    <source>
        <dbReference type="Pfam" id="PF13302"/>
    </source>
</evidence>
<accession>A0A1B8ZPE7</accession>
<evidence type="ECO:0000313" key="3">
    <source>
        <dbReference type="Proteomes" id="UP000093432"/>
    </source>
</evidence>
<name>A0A1B8ZPE7_9FLAO</name>
<dbReference type="OrthoDB" id="9811523at2"/>
<dbReference type="InterPro" id="IPR016181">
    <property type="entry name" value="Acyl_CoA_acyltransferase"/>
</dbReference>
<dbReference type="Proteomes" id="UP000093432">
    <property type="component" value="Unassembled WGS sequence"/>
</dbReference>
<evidence type="ECO:0000313" key="2">
    <source>
        <dbReference type="EMBL" id="OCA73483.1"/>
    </source>
</evidence>
<dbReference type="AlphaFoldDB" id="A0A1B8ZPE7"/>
<comment type="caution">
    <text evidence="2">The sequence shown here is derived from an EMBL/GenBank/DDBJ whole genome shotgun (WGS) entry which is preliminary data.</text>
</comment>
<sequence>MKTIEISELRSERLILIPYTVTLCENFLNNNFNDLNLLGLKKGKGWPDADVLETLPRIISNLSRVEGPTGFESWMIIKKETGEVIGDIGFKGFEEESKSCDIGYGITGSERRNGYAEEAAGILIRWAFSNETLSHITARCLPENTGSVNLLIKLNFEEDRRDAQMIHWVLHRPLVK</sequence>
<dbReference type="STRING" id="651561.BBI00_03615"/>